<evidence type="ECO:0000313" key="1">
    <source>
        <dbReference type="EMBL" id="SVB00565.1"/>
    </source>
</evidence>
<reference evidence="1" key="1">
    <citation type="submission" date="2018-05" db="EMBL/GenBank/DDBJ databases">
        <authorList>
            <person name="Lanie J.A."/>
            <person name="Ng W.-L."/>
            <person name="Kazmierczak K.M."/>
            <person name="Andrzejewski T.M."/>
            <person name="Davidsen T.M."/>
            <person name="Wayne K.J."/>
            <person name="Tettelin H."/>
            <person name="Glass J.I."/>
            <person name="Rusch D."/>
            <person name="Podicherti R."/>
            <person name="Tsui H.-C.T."/>
            <person name="Winkler M.E."/>
        </authorList>
    </citation>
    <scope>NUCLEOTIDE SEQUENCE</scope>
</reference>
<dbReference type="AlphaFoldDB" id="A0A382AG67"/>
<sequence length="31" mass="3462">VNLAKRPIGRQQISPINLDYLRLKGDLGVLT</sequence>
<feature type="non-terminal residue" evidence="1">
    <location>
        <position position="1"/>
    </location>
</feature>
<gene>
    <name evidence="1" type="ORF">METZ01_LOCUS153419</name>
</gene>
<accession>A0A382AG67</accession>
<organism evidence="1">
    <name type="scientific">marine metagenome</name>
    <dbReference type="NCBI Taxonomy" id="408172"/>
    <lineage>
        <taxon>unclassified sequences</taxon>
        <taxon>metagenomes</taxon>
        <taxon>ecological metagenomes</taxon>
    </lineage>
</organism>
<proteinExistence type="predicted"/>
<dbReference type="EMBL" id="UINC01025281">
    <property type="protein sequence ID" value="SVB00565.1"/>
    <property type="molecule type" value="Genomic_DNA"/>
</dbReference>
<name>A0A382AG67_9ZZZZ</name>
<protein>
    <submittedName>
        <fullName evidence="1">Uncharacterized protein</fullName>
    </submittedName>
</protein>